<organism evidence="1">
    <name type="scientific">Myoviridae sp. ct31P9</name>
    <dbReference type="NCBI Taxonomy" id="2827657"/>
    <lineage>
        <taxon>Viruses</taxon>
        <taxon>Duplodnaviria</taxon>
        <taxon>Heunggongvirae</taxon>
        <taxon>Uroviricota</taxon>
        <taxon>Caudoviricetes</taxon>
    </lineage>
</organism>
<sequence length="39" mass="4474">MYFVFPIVYTDDSELSFSHCVARTLRASPSSYGEALFYC</sequence>
<accession>A0A8S5T3A2</accession>
<name>A0A8S5T3A2_9CAUD</name>
<dbReference type="EMBL" id="BK032738">
    <property type="protein sequence ID" value="DAF57737.1"/>
    <property type="molecule type" value="Genomic_DNA"/>
</dbReference>
<proteinExistence type="predicted"/>
<evidence type="ECO:0000313" key="1">
    <source>
        <dbReference type="EMBL" id="DAF57737.1"/>
    </source>
</evidence>
<protein>
    <submittedName>
        <fullName evidence="1">Uncharacterized protein</fullName>
    </submittedName>
</protein>
<reference evidence="1" key="1">
    <citation type="journal article" date="2021" name="Proc. Natl. Acad. Sci. U.S.A.">
        <title>A Catalog of Tens of Thousands of Viruses from Human Metagenomes Reveals Hidden Associations with Chronic Diseases.</title>
        <authorList>
            <person name="Tisza M.J."/>
            <person name="Buck C.B."/>
        </authorList>
    </citation>
    <scope>NUCLEOTIDE SEQUENCE</scope>
    <source>
        <strain evidence="1">Ct31P9</strain>
    </source>
</reference>